<gene>
    <name evidence="6" type="ORF">PILCRDRAFT_815249</name>
</gene>
<dbReference type="EMBL" id="KN832979">
    <property type="protein sequence ID" value="KIM87669.1"/>
    <property type="molecule type" value="Genomic_DNA"/>
</dbReference>
<accession>A0A0C3G7D7</accession>
<dbReference type="GO" id="GO:0005739">
    <property type="term" value="C:mitochondrion"/>
    <property type="evidence" value="ECO:0007669"/>
    <property type="project" value="TreeGrafter"/>
</dbReference>
<dbReference type="InterPro" id="IPR027417">
    <property type="entry name" value="P-loop_NTPase"/>
</dbReference>
<keyword evidence="4" id="KW-0067">ATP-binding</keyword>
<reference evidence="7" key="2">
    <citation type="submission" date="2015-01" db="EMBL/GenBank/DDBJ databases">
        <title>Evolutionary Origins and Diversification of the Mycorrhizal Mutualists.</title>
        <authorList>
            <consortium name="DOE Joint Genome Institute"/>
            <consortium name="Mycorrhizal Genomics Consortium"/>
            <person name="Kohler A."/>
            <person name="Kuo A."/>
            <person name="Nagy L.G."/>
            <person name="Floudas D."/>
            <person name="Copeland A."/>
            <person name="Barry K.W."/>
            <person name="Cichocki N."/>
            <person name="Veneault-Fourrey C."/>
            <person name="LaButti K."/>
            <person name="Lindquist E.A."/>
            <person name="Lipzen A."/>
            <person name="Lundell T."/>
            <person name="Morin E."/>
            <person name="Murat C."/>
            <person name="Riley R."/>
            <person name="Ohm R."/>
            <person name="Sun H."/>
            <person name="Tunlid A."/>
            <person name="Henrissat B."/>
            <person name="Grigoriev I.V."/>
            <person name="Hibbett D.S."/>
            <person name="Martin F."/>
        </authorList>
    </citation>
    <scope>NUCLEOTIDE SEQUENCE [LARGE SCALE GENOMIC DNA]</scope>
    <source>
        <strain evidence="7">F 1598</strain>
    </source>
</reference>
<dbReference type="AlphaFoldDB" id="A0A0C3G7D7"/>
<sequence>MALHPLITICGTTGVGKSKLAIELALKLSSCSGSHGWQGARIINADSMQVYAGMDVITNKVPETQMQGVDHLLMGFKKPGEQYFVGQWVLDAIKAIDETHSKNQIPIVVGGTSYWIQHLIFPDRLVPSESYVTLSPVLADSLRKSLSALPPHLLDLYNALPDYAEPASINPEAAFQLHALLSALDPPVAARWHWKDTRKVLRSLHIMKDSGRKPSEIISEQSQSLVKPRYRTLCFWLYARPSVLYQRLDVRVDEMIEQGLLNEILALREIASSQNCRSVQIESLSSDSENPRTDYTMGIYQSIGYKEFRDYLASSQRSDKAFSDAVESMKLSTRQYAKRQVSWLRNKLLPVVYATNANSGQDVELTTPAYLLDATELGDKWNTNVRDLGQQITEAFLTQQDLPDPKSLSVCAQEMLTVNDKPTDPIAVLNARRRMVCSVCTTDGEQPVMIEEGKEWELHQKSRTHRKLVKRANRLNSGQQRHAAAIRTEGQRTDDETSWQDLNLSPS</sequence>
<dbReference type="GO" id="GO:0052381">
    <property type="term" value="F:tRNA dimethylallyltransferase activity"/>
    <property type="evidence" value="ECO:0007669"/>
    <property type="project" value="InterPro"/>
</dbReference>
<organism evidence="6 7">
    <name type="scientific">Piloderma croceum (strain F 1598)</name>
    <dbReference type="NCBI Taxonomy" id="765440"/>
    <lineage>
        <taxon>Eukaryota</taxon>
        <taxon>Fungi</taxon>
        <taxon>Dikarya</taxon>
        <taxon>Basidiomycota</taxon>
        <taxon>Agaricomycotina</taxon>
        <taxon>Agaricomycetes</taxon>
        <taxon>Agaricomycetidae</taxon>
        <taxon>Atheliales</taxon>
        <taxon>Atheliaceae</taxon>
        <taxon>Piloderma</taxon>
    </lineage>
</organism>
<evidence type="ECO:0000256" key="3">
    <source>
        <dbReference type="ARBA" id="ARBA00022741"/>
    </source>
</evidence>
<keyword evidence="3" id="KW-0547">Nucleotide-binding</keyword>
<reference evidence="6 7" key="1">
    <citation type="submission" date="2014-04" db="EMBL/GenBank/DDBJ databases">
        <authorList>
            <consortium name="DOE Joint Genome Institute"/>
            <person name="Kuo A."/>
            <person name="Tarkka M."/>
            <person name="Buscot F."/>
            <person name="Kohler A."/>
            <person name="Nagy L.G."/>
            <person name="Floudas D."/>
            <person name="Copeland A."/>
            <person name="Barry K.W."/>
            <person name="Cichocki N."/>
            <person name="Veneault-Fourrey C."/>
            <person name="LaButti K."/>
            <person name="Lindquist E.A."/>
            <person name="Lipzen A."/>
            <person name="Lundell T."/>
            <person name="Morin E."/>
            <person name="Murat C."/>
            <person name="Sun H."/>
            <person name="Tunlid A."/>
            <person name="Henrissat B."/>
            <person name="Grigoriev I.V."/>
            <person name="Hibbett D.S."/>
            <person name="Martin F."/>
            <person name="Nordberg H.P."/>
            <person name="Cantor M.N."/>
            <person name="Hua S.X."/>
        </authorList>
    </citation>
    <scope>NUCLEOTIDE SEQUENCE [LARGE SCALE GENOMIC DNA]</scope>
    <source>
        <strain evidence="6 7">F 1598</strain>
    </source>
</reference>
<evidence type="ECO:0000256" key="5">
    <source>
        <dbReference type="SAM" id="MobiDB-lite"/>
    </source>
</evidence>
<dbReference type="OrthoDB" id="775260at2759"/>
<dbReference type="Pfam" id="PF01715">
    <property type="entry name" value="IPPT"/>
    <property type="match status" value="1"/>
</dbReference>
<evidence type="ECO:0000256" key="1">
    <source>
        <dbReference type="ARBA" id="ARBA00005842"/>
    </source>
</evidence>
<dbReference type="HOGENOM" id="CLU_032616_2_3_1"/>
<evidence type="ECO:0000313" key="6">
    <source>
        <dbReference type="EMBL" id="KIM87669.1"/>
    </source>
</evidence>
<dbReference type="Gene3D" id="3.30.160.60">
    <property type="entry name" value="Classic Zinc Finger"/>
    <property type="match status" value="1"/>
</dbReference>
<dbReference type="PANTHER" id="PTHR11088">
    <property type="entry name" value="TRNA DIMETHYLALLYLTRANSFERASE"/>
    <property type="match status" value="1"/>
</dbReference>
<evidence type="ECO:0000313" key="7">
    <source>
        <dbReference type="Proteomes" id="UP000054166"/>
    </source>
</evidence>
<evidence type="ECO:0000256" key="2">
    <source>
        <dbReference type="ARBA" id="ARBA00022679"/>
    </source>
</evidence>
<evidence type="ECO:0008006" key="8">
    <source>
        <dbReference type="Google" id="ProtNLM"/>
    </source>
</evidence>
<dbReference type="GO" id="GO:0005524">
    <property type="term" value="F:ATP binding"/>
    <property type="evidence" value="ECO:0007669"/>
    <property type="project" value="UniProtKB-KW"/>
</dbReference>
<protein>
    <recommendedName>
        <fullName evidence="8">tRNA dimethylallyltransferase</fullName>
    </recommendedName>
</protein>
<dbReference type="PANTHER" id="PTHR11088:SF89">
    <property type="entry name" value="TRNA DIMETHYLALLYLTRANSFERASE"/>
    <property type="match status" value="1"/>
</dbReference>
<keyword evidence="2" id="KW-0808">Transferase</keyword>
<name>A0A0C3G7D7_PILCF</name>
<dbReference type="InParanoid" id="A0A0C3G7D7"/>
<dbReference type="InterPro" id="IPR018022">
    <property type="entry name" value="IPT"/>
</dbReference>
<dbReference type="GO" id="GO:0006400">
    <property type="term" value="P:tRNA modification"/>
    <property type="evidence" value="ECO:0007669"/>
    <property type="project" value="TreeGrafter"/>
</dbReference>
<dbReference type="Gene3D" id="1.10.20.140">
    <property type="match status" value="1"/>
</dbReference>
<proteinExistence type="inferred from homology"/>
<feature type="region of interest" description="Disordered" evidence="5">
    <location>
        <begin position="476"/>
        <end position="507"/>
    </location>
</feature>
<dbReference type="Proteomes" id="UP000054166">
    <property type="component" value="Unassembled WGS sequence"/>
</dbReference>
<dbReference type="InterPro" id="IPR039657">
    <property type="entry name" value="Dimethylallyltransferase"/>
</dbReference>
<comment type="similarity">
    <text evidence="1">Belongs to the IPP transferase family.</text>
</comment>
<keyword evidence="7" id="KW-1185">Reference proteome</keyword>
<dbReference type="FunCoup" id="A0A0C3G7D7">
    <property type="interactions" value="494"/>
</dbReference>
<dbReference type="HAMAP" id="MF_00185">
    <property type="entry name" value="IPP_trans"/>
    <property type="match status" value="1"/>
</dbReference>
<dbReference type="SUPFAM" id="SSF52540">
    <property type="entry name" value="P-loop containing nucleoside triphosphate hydrolases"/>
    <property type="match status" value="1"/>
</dbReference>
<dbReference type="Gene3D" id="3.40.50.300">
    <property type="entry name" value="P-loop containing nucleotide triphosphate hydrolases"/>
    <property type="match status" value="1"/>
</dbReference>
<evidence type="ECO:0000256" key="4">
    <source>
        <dbReference type="ARBA" id="ARBA00022840"/>
    </source>
</evidence>
<dbReference type="STRING" id="765440.A0A0C3G7D7"/>